<feature type="transmembrane region" description="Helical" evidence="2">
    <location>
        <begin position="46"/>
        <end position="67"/>
    </location>
</feature>
<dbReference type="Gene3D" id="3.40.720.10">
    <property type="entry name" value="Alkaline Phosphatase, subunit A"/>
    <property type="match status" value="1"/>
</dbReference>
<keyword evidence="2" id="KW-0812">Transmembrane</keyword>
<accession>A0A238WH99</accession>
<reference evidence="3 4" key="1">
    <citation type="submission" date="2017-06" db="EMBL/GenBank/DDBJ databases">
        <authorList>
            <person name="Kim H.J."/>
            <person name="Triplett B.A."/>
        </authorList>
    </citation>
    <scope>NUCLEOTIDE SEQUENCE [LARGE SCALE GENOMIC DNA]</scope>
    <source>
        <strain evidence="3 4">DSM 44272</strain>
    </source>
</reference>
<dbReference type="SUPFAM" id="SSF53649">
    <property type="entry name" value="Alkaline phosphatase-like"/>
    <property type="match status" value="1"/>
</dbReference>
<keyword evidence="2" id="KW-1133">Transmembrane helix</keyword>
<dbReference type="InterPro" id="IPR002591">
    <property type="entry name" value="Phosphodiest/P_Trfase"/>
</dbReference>
<evidence type="ECO:0000256" key="2">
    <source>
        <dbReference type="SAM" id="Phobius"/>
    </source>
</evidence>
<dbReference type="OrthoDB" id="5404822at2"/>
<gene>
    <name evidence="3" type="ORF">SAMN06272737_10828</name>
</gene>
<feature type="transmembrane region" description="Helical" evidence="2">
    <location>
        <begin position="104"/>
        <end position="129"/>
    </location>
</feature>
<dbReference type="InterPro" id="IPR017850">
    <property type="entry name" value="Alkaline_phosphatase_core_sf"/>
</dbReference>
<dbReference type="Pfam" id="PF04020">
    <property type="entry name" value="Phage_holin_4_2"/>
    <property type="match status" value="1"/>
</dbReference>
<evidence type="ECO:0000256" key="1">
    <source>
        <dbReference type="SAM" id="MobiDB-lite"/>
    </source>
</evidence>
<dbReference type="RefSeq" id="WP_089336214.1">
    <property type="nucleotide sequence ID" value="NZ_FZNO01000008.1"/>
</dbReference>
<keyword evidence="2" id="KW-0472">Membrane</keyword>
<feature type="region of interest" description="Disordered" evidence="1">
    <location>
        <begin position="717"/>
        <end position="768"/>
    </location>
</feature>
<feature type="compositionally biased region" description="Basic and acidic residues" evidence="1">
    <location>
        <begin position="750"/>
        <end position="768"/>
    </location>
</feature>
<proteinExistence type="predicted"/>
<sequence length="768" mass="82723">MTAPPERGRLLRTGRTLARALLTWVAVTVALAALSDRVTGFELPSWWHAPVLALLLGVLSAVAWPLVMRAVLPIAFLTLGLGSFLLFAAAVLAVSFAVPGVVVANLTVAVLVALTMAVVSGVVSSLLAVDEDEIFFRRARRRARQAPGDGDRPPGVLFLQIDALSYDTARRAVRDGWMPNLASWLRSGSHTLTWWHTDWSSQTGAAVSGILHGSNHDILGFRWYEKDRDHVTCVSHPVDAAEVERRHSDGRGLLAGDGAGRGNLFTGDAPHVSLTMSSLAHVVPARARRARRTRDRVGSGYYAYFANPLNAVRTIGVSVVDVLRELAAAARERRDDVRPRVSRGGIYPLARPGVTVISRDVVVFALLEDMLAGRPVVYADFLGYDEAAHHAGLERADSLAVLRGIDQQLGRLRRAGAVAPRDYHLVVLSDHGQTQGWAFADRFGESIEELVGRLCGSGALPRKRQNTGTKNSRRPVESWQVTTALAESAGPIARRLRDRVEQAEAVRHDHEFERGTTGAVPRVAPGVVCVVSGHTAMVSFPDLPGRVSLEEIERHWPDLLPGLVDHNGVGFVLVHSEESGPVVLGREGLHRLASGVVIGTDPLLPYGEHAAGLVARVSSFPHCADVVINSRYDPDTDEASPFEPHVGSHGGLGGPQQRAVLAYPRAWTPPGEIVGAEHLHRVLRGWLTDLGHPEPTGEGAAVGEDSPTALGKVLVRAGSAPPEPVHRTREDPRRGPDGARGVGKLLVPEQQHDGVHDHVDRGSSEAHR</sequence>
<dbReference type="Proteomes" id="UP000198403">
    <property type="component" value="Unassembled WGS sequence"/>
</dbReference>
<feature type="transmembrane region" description="Helical" evidence="2">
    <location>
        <begin position="16"/>
        <end position="34"/>
    </location>
</feature>
<dbReference type="AlphaFoldDB" id="A0A238WH99"/>
<evidence type="ECO:0000313" key="3">
    <source>
        <dbReference type="EMBL" id="SNR45942.1"/>
    </source>
</evidence>
<keyword evidence="4" id="KW-1185">Reference proteome</keyword>
<name>A0A238WH99_9ACTN</name>
<organism evidence="3 4">
    <name type="scientific">Blastococcus mobilis</name>
    <dbReference type="NCBI Taxonomy" id="1938746"/>
    <lineage>
        <taxon>Bacteria</taxon>
        <taxon>Bacillati</taxon>
        <taxon>Actinomycetota</taxon>
        <taxon>Actinomycetes</taxon>
        <taxon>Geodermatophilales</taxon>
        <taxon>Geodermatophilaceae</taxon>
        <taxon>Blastococcus</taxon>
    </lineage>
</organism>
<feature type="compositionally biased region" description="Basic and acidic residues" evidence="1">
    <location>
        <begin position="724"/>
        <end position="737"/>
    </location>
</feature>
<feature type="transmembrane region" description="Helical" evidence="2">
    <location>
        <begin position="74"/>
        <end position="98"/>
    </location>
</feature>
<dbReference type="EMBL" id="FZNO01000008">
    <property type="protein sequence ID" value="SNR45942.1"/>
    <property type="molecule type" value="Genomic_DNA"/>
</dbReference>
<dbReference type="InterPro" id="IPR007165">
    <property type="entry name" value="Phage_holin_4_2"/>
</dbReference>
<dbReference type="Pfam" id="PF01663">
    <property type="entry name" value="Phosphodiest"/>
    <property type="match status" value="1"/>
</dbReference>
<protein>
    <submittedName>
        <fullName evidence="3">Uncharacterized membrane protein YvlD, DUF360 family</fullName>
    </submittedName>
</protein>
<evidence type="ECO:0000313" key="4">
    <source>
        <dbReference type="Proteomes" id="UP000198403"/>
    </source>
</evidence>